<feature type="non-terminal residue" evidence="2">
    <location>
        <position position="1"/>
    </location>
</feature>
<reference evidence="2 3" key="1">
    <citation type="journal article" date="2013" name="BMC Genomics">
        <title>The miniature genome of a carnivorous plant Genlisea aurea contains a low number of genes and short non-coding sequences.</title>
        <authorList>
            <person name="Leushkin E.V."/>
            <person name="Sutormin R.A."/>
            <person name="Nabieva E.R."/>
            <person name="Penin A.A."/>
            <person name="Kondrashov A.S."/>
            <person name="Logacheva M.D."/>
        </authorList>
    </citation>
    <scope>NUCLEOTIDE SEQUENCE [LARGE SCALE GENOMIC DNA]</scope>
</reference>
<keyword evidence="3" id="KW-1185">Reference proteome</keyword>
<feature type="non-terminal residue" evidence="2">
    <location>
        <position position="96"/>
    </location>
</feature>
<dbReference type="OrthoDB" id="1920951at2759"/>
<name>S8CGS6_9LAMI</name>
<dbReference type="PANTHER" id="PTHR33868:SF2">
    <property type="entry name" value="EXPRESSED PROTEIN"/>
    <property type="match status" value="1"/>
</dbReference>
<gene>
    <name evidence="2" type="ORF">M569_08748</name>
</gene>
<accession>S8CGS6</accession>
<comment type="caution">
    <text evidence="2">The sequence shown here is derived from an EMBL/GenBank/DDBJ whole genome shotgun (WGS) entry which is preliminary data.</text>
</comment>
<dbReference type="PANTHER" id="PTHR33868">
    <property type="entry name" value="EXPRESSED PROTEIN"/>
    <property type="match status" value="1"/>
</dbReference>
<protein>
    <submittedName>
        <fullName evidence="2">Uncharacterized protein</fullName>
    </submittedName>
</protein>
<feature type="compositionally biased region" description="Polar residues" evidence="1">
    <location>
        <begin position="83"/>
        <end position="96"/>
    </location>
</feature>
<evidence type="ECO:0000313" key="3">
    <source>
        <dbReference type="Proteomes" id="UP000015453"/>
    </source>
</evidence>
<sequence>SWWRTADPEELALLVAQRSLSRIENCDLPLPQSPYAKNVKELSLSKNSFYPFPSSVHRSLEQPRTRLSSSDSITSKAAGIHRSSLQNHGLPSEIQF</sequence>
<feature type="region of interest" description="Disordered" evidence="1">
    <location>
        <begin position="60"/>
        <end position="96"/>
    </location>
</feature>
<feature type="compositionally biased region" description="Polar residues" evidence="1">
    <location>
        <begin position="65"/>
        <end position="75"/>
    </location>
</feature>
<evidence type="ECO:0000313" key="2">
    <source>
        <dbReference type="EMBL" id="EPS66035.1"/>
    </source>
</evidence>
<dbReference type="EMBL" id="AUSU01003903">
    <property type="protein sequence ID" value="EPS66035.1"/>
    <property type="molecule type" value="Genomic_DNA"/>
</dbReference>
<proteinExistence type="predicted"/>
<evidence type="ECO:0000256" key="1">
    <source>
        <dbReference type="SAM" id="MobiDB-lite"/>
    </source>
</evidence>
<organism evidence="2 3">
    <name type="scientific">Genlisea aurea</name>
    <dbReference type="NCBI Taxonomy" id="192259"/>
    <lineage>
        <taxon>Eukaryota</taxon>
        <taxon>Viridiplantae</taxon>
        <taxon>Streptophyta</taxon>
        <taxon>Embryophyta</taxon>
        <taxon>Tracheophyta</taxon>
        <taxon>Spermatophyta</taxon>
        <taxon>Magnoliopsida</taxon>
        <taxon>eudicotyledons</taxon>
        <taxon>Gunneridae</taxon>
        <taxon>Pentapetalae</taxon>
        <taxon>asterids</taxon>
        <taxon>lamiids</taxon>
        <taxon>Lamiales</taxon>
        <taxon>Lentibulariaceae</taxon>
        <taxon>Genlisea</taxon>
    </lineage>
</organism>
<dbReference type="AlphaFoldDB" id="S8CGS6"/>
<dbReference type="Proteomes" id="UP000015453">
    <property type="component" value="Unassembled WGS sequence"/>
</dbReference>